<keyword evidence="1" id="KW-0472">Membrane</keyword>
<evidence type="ECO:0000256" key="1">
    <source>
        <dbReference type="SAM" id="Phobius"/>
    </source>
</evidence>
<feature type="transmembrane region" description="Helical" evidence="1">
    <location>
        <begin position="202"/>
        <end position="220"/>
    </location>
</feature>
<dbReference type="EMBL" id="PCXU01000037">
    <property type="protein sequence ID" value="PIR43121.1"/>
    <property type="molecule type" value="Genomic_DNA"/>
</dbReference>
<keyword evidence="1" id="KW-1133">Transmembrane helix</keyword>
<protein>
    <recommendedName>
        <fullName evidence="4">ABC transporter permease</fullName>
    </recommendedName>
</protein>
<feature type="transmembrane region" description="Helical" evidence="1">
    <location>
        <begin position="113"/>
        <end position="131"/>
    </location>
</feature>
<feature type="transmembrane region" description="Helical" evidence="1">
    <location>
        <begin position="20"/>
        <end position="43"/>
    </location>
</feature>
<dbReference type="PANTHER" id="PTHR36832">
    <property type="entry name" value="SLR1174 PROTEIN-RELATED"/>
    <property type="match status" value="1"/>
</dbReference>
<gene>
    <name evidence="2" type="ORF">COV24_04370</name>
</gene>
<name>A0A2H0R9C0_UNCKA</name>
<proteinExistence type="predicted"/>
<dbReference type="Proteomes" id="UP000230214">
    <property type="component" value="Unassembled WGS sequence"/>
</dbReference>
<keyword evidence="1" id="KW-0812">Transmembrane</keyword>
<accession>A0A2H0R9C0</accession>
<evidence type="ECO:0008006" key="4">
    <source>
        <dbReference type="Google" id="ProtNLM"/>
    </source>
</evidence>
<feature type="transmembrane region" description="Helical" evidence="1">
    <location>
        <begin position="232"/>
        <end position="249"/>
    </location>
</feature>
<comment type="caution">
    <text evidence="2">The sequence shown here is derived from an EMBL/GenBank/DDBJ whole genome shotgun (WGS) entry which is preliminary data.</text>
</comment>
<dbReference type="InterPro" id="IPR010390">
    <property type="entry name" value="ABC-2_transporter-like"/>
</dbReference>
<feature type="transmembrane region" description="Helical" evidence="1">
    <location>
        <begin position="137"/>
        <end position="161"/>
    </location>
</feature>
<dbReference type="PANTHER" id="PTHR36832:SF1">
    <property type="entry name" value="SLR1174 PROTEIN"/>
    <property type="match status" value="1"/>
</dbReference>
<reference evidence="2 3" key="1">
    <citation type="submission" date="2017-09" db="EMBL/GenBank/DDBJ databases">
        <title>Depth-based differentiation of microbial function through sediment-hosted aquifers and enrichment of novel symbionts in the deep terrestrial subsurface.</title>
        <authorList>
            <person name="Probst A.J."/>
            <person name="Ladd B."/>
            <person name="Jarett J.K."/>
            <person name="Geller-Mcgrath D.E."/>
            <person name="Sieber C.M."/>
            <person name="Emerson J.B."/>
            <person name="Anantharaman K."/>
            <person name="Thomas B.C."/>
            <person name="Malmstrom R."/>
            <person name="Stieglmeier M."/>
            <person name="Klingl A."/>
            <person name="Woyke T."/>
            <person name="Ryan C.M."/>
            <person name="Banfield J.F."/>
        </authorList>
    </citation>
    <scope>NUCLEOTIDE SEQUENCE [LARGE SCALE GENOMIC DNA]</scope>
    <source>
        <strain evidence="2">CG10_big_fil_rev_8_21_14_0_10_32_10</strain>
    </source>
</reference>
<evidence type="ECO:0000313" key="2">
    <source>
        <dbReference type="EMBL" id="PIR43121.1"/>
    </source>
</evidence>
<sequence>MNKYIAVYKANFMDNLAYPARILSGTLGNSAALLVYILLWIAVFKEKESIGDYTLKSMILYYMVTYLVRNLTVSGSSARLLQKSVREGTLSIFLQKPIIFNLYFLVKSLSDKFASFVLPAIILLLVTIKWNPEFYKLSTVLIFTISLILGVLINHLIYTLLGMISFWTININGARSIFGRVTDILSGSVFPLDLLGKTLINISKYLPFKFMHFSIVSIYLGKVSFDQALENILIQVTWITILAILYKFIYQKGIKQYESVGI</sequence>
<evidence type="ECO:0000313" key="3">
    <source>
        <dbReference type="Proteomes" id="UP000230214"/>
    </source>
</evidence>
<dbReference type="AlphaFoldDB" id="A0A2H0R9C0"/>
<dbReference type="Pfam" id="PF06182">
    <property type="entry name" value="ABC2_membrane_6"/>
    <property type="match status" value="1"/>
</dbReference>
<organism evidence="2 3">
    <name type="scientific">candidate division WWE3 bacterium CG10_big_fil_rev_8_21_14_0_10_32_10</name>
    <dbReference type="NCBI Taxonomy" id="1975090"/>
    <lineage>
        <taxon>Bacteria</taxon>
        <taxon>Katanobacteria</taxon>
    </lineage>
</organism>